<dbReference type="FunFam" id="2.10.25.10:FF:000095">
    <property type="entry name" value="Notch, isoform B"/>
    <property type="match status" value="1"/>
</dbReference>
<accession>A0A9W2ZI77</accession>
<dbReference type="SUPFAM" id="SSF49854">
    <property type="entry name" value="Spermadhesin, CUB domain"/>
    <property type="match status" value="3"/>
</dbReference>
<feature type="disulfide bond" evidence="12">
    <location>
        <begin position="2586"/>
        <end position="2595"/>
    </location>
</feature>
<evidence type="ECO:0000259" key="20">
    <source>
        <dbReference type="PROSITE" id="PS50825"/>
    </source>
</evidence>
<dbReference type="GeneID" id="106077062"/>
<feature type="domain" description="Sushi" evidence="21">
    <location>
        <begin position="1079"/>
        <end position="1136"/>
    </location>
</feature>
<keyword evidence="3 12" id="KW-0245">EGF-like domain</keyword>
<dbReference type="InterPro" id="IPR036055">
    <property type="entry name" value="LDL_receptor-like_sf"/>
</dbReference>
<dbReference type="PROSITE" id="PS50068">
    <property type="entry name" value="LDLRA_2"/>
    <property type="match status" value="1"/>
</dbReference>
<dbReference type="SUPFAM" id="SSF57184">
    <property type="entry name" value="Growth factor receptor domain"/>
    <property type="match status" value="3"/>
</dbReference>
<dbReference type="Pfam" id="PF00008">
    <property type="entry name" value="EGF"/>
    <property type="match status" value="8"/>
</dbReference>
<feature type="disulfide bond" evidence="12">
    <location>
        <begin position="2565"/>
        <end position="2575"/>
    </location>
</feature>
<dbReference type="Gene3D" id="2.10.50.10">
    <property type="entry name" value="Tumor Necrosis Factor Receptor, subunit A, domain 2"/>
    <property type="match status" value="5"/>
</dbReference>
<feature type="domain" description="EGF-like" evidence="18">
    <location>
        <begin position="2508"/>
        <end position="2544"/>
    </location>
</feature>
<feature type="domain" description="CUB" evidence="17">
    <location>
        <begin position="515"/>
        <end position="623"/>
    </location>
</feature>
<keyword evidence="5" id="KW-0732">Signal</keyword>
<dbReference type="FunFam" id="2.10.25.10:FF:000472">
    <property type="entry name" value="Uncharacterized protein, isoform A"/>
    <property type="match status" value="2"/>
</dbReference>
<feature type="disulfide bond" evidence="12">
    <location>
        <begin position="2817"/>
        <end position="2826"/>
    </location>
</feature>
<sequence length="3827" mass="420391">MALLSLGQCREIHASKGIVTHKAILLVAVIIITLLHQTFGESYRTSSQFNNDATLRSRSTVLHLYEPQSASWFHCPSDWIYHNNHCYFFIEAKLSWTQAEAFCSSKGGNLVSITSQTEQNYVATLLRDIRSPETNEPEYKIWIGLVRHLNQAFIWSNGQTAVEQDGFWAVNGLDSINASPISRLCCYLRAEPPAYQDLRWVLTSNCEEPHVSLCIMQPCEEQTLRCEDGSRCINKAWKCDGHWDCRDGSDEAKCNEGSSVTPPSYSRQCGSLMKGASGVLVSPNFPSHYPAFSSCTWKIEVLPPSVIEITVETLAIEAQYDSLQIFDCPDMSDTTLLDYLDGNVSNTKVISSNNCVLVKFQSDHSIEASGFNITWQAVDSHVSGCGGTLYATRSYQHLRFPTSRSRVFKQTSCEWLVSASASTVLHILMNITFQLKGQDTITIYDGPNSKSPLILQVNSTVGVIAPGESQPGVDSLGMASSNIHPVIVSSGPHLYIHVSLGSKTTGQILSYSEGCDVFISSESSFILSPGYASLHYVNNLKCRWSFKKHGLGKTQDVIFFPNFHTEANKDYVQVRNTSCVLETLSGIHLQYQRVSATKSDFSIEFVSDSTVNRGQWAALVSFDCDKFPASPPISVNTTENHFGAVIQFSCPPENDLVGPAFAVCGVNGQWFPSKLPSCKKTDCGPAPAIANGYLVDLNGTEIGSVAQYKCFNGYKIVNHENAMCEKGVWKNVPVCKAITCPKEPPPANGLALAEYISYGYVREYFCADGYQMIGTKFSHCGSSGQWSHSRPICQAPSCPRLTHIPHGFTNVSTDPVFVGTSVKITCDKGYEPSDPNILTCLPSLQYDLPVPFCTDIDECTIGNHTCEEHVCQNLPGDFSCFCRRGFQHPVGSNHTCIDVNECEANNGGCNHQCNNTRGGYLCQCAEHFLLYEGPKDRRSNFSLSPNKTCIETCQLIPLVSGMDVVYSERPLYNGVYILGTNATIKCPSGHHPALSITRCVSLNVWYPNLQKCKVSSCVKPSPPLNGNVYYHNLTVGSSLRYSCREGFVLIQPGSARYCVMNATTGRSIWTGRQPHCQSVDCSQPKAPGNGTVHFTTTYYNSVALFKCYCGFQLIGQSVAKCKADGQWSSQAPFCQIQSCKNPSSLTNASIIKYQQGFPVGSSVTFHCNRTGYTLSDYSSIQCLATKVSKESILQPLATLTHQVYMELGTHLISTCRDACAEKLQELALIQLQDVVDIATEYGVSLDIIPSTTSTSDNLSVKLTITVSSTKVLNVCNYIDLVNSTMSSMDTEKFRELSSCAVSCPSISVLSASTKTSVTWGCFSGLTFNGQNCGEETGPVCLEECVEKDLNLASDEMINDLEDPQLVFAQSTVRTLSTDQIQSTALSFSHSTEKTLSSDLSFSTPEPITASTVNQVEMVDTSEETTQPTSNHPPSSPSIPTLVHNTSGSQDTTENPHLVGPQRHTTQPSSIKTSNIEQKTEDPGGHRFTLTSFTDNPTGNYSTLKIDSDREKSPVHLNVTASANKTSCSNILSNVKSENGSRGQDSSANETWKDVNDQVNENDCNRNYSSENQPNNEELLKQAVISSDTTLPIYSVVVTDSMTGAFSNISCINASHVSINTKVNDILREFSSLIGHTVCIKSNSTLELTAGNIKFMGLKASIYINFSLAYTVASEDKTERCAHQFQEFVRKNLPKKFDQVYREVVGAGCEAVNYTGAETEVSLVGWTCHHGYVMDETLFKCLHPRTKASSVPIVVLAVPRLKFAFVANFTADHLRHHMSSDCKEDYTSNVNSLVNAYVQELFRNVSGFNVSVDKITTLSYGENVISCNGSVHLVPLKESLNSSSLLSLAMTLANHSQHPAYNLESANNPDVPGCTQIRLTSLRTLVDSSPFYCQPEDVFDDFNLKCLHEELPVLVANVSLSIQGHYTGEQCQRSVTASAEVMYKEVVKDIQISIGRRQICNTAKDTLIQLAQIFVNILDGKVQITLPLKVLSIQGRKQDCEKCVKEVFHYLRTALVQPTDAMVQNITQSCRQNVQIPENYTTSSAQWKCIPRLQYNSVQHRCESSLDDNNGHQSKRRSKRDVPELVDWSGPPPQCIDLEPPKFQDCPGLPRVITLNQFLSRQVVKLPEVTDNSGLVPIISYNSSHFKIGKPVPKSISLSIKAVDSAGLDATCNIELIIEDEIPPELKCPEVVNISERFTSKTYRIKYSDLNITYSDNSGNVTLRYYPPEDSEVSITEDVMVTVVAADRSGNTRTCQFKIVFFPQGCSGELLPGHYGVGKNCTETGLNKEDLVCFITCPGHTEPVQVLSCHAGKWNSSLQECAVANGCPAGYSYSSYGVCYECDVGYYRSDLTLKECVKCPDGQSTPAKKSTSLSECQEMCGLNEFSATGLKPCQPCPNGYHQPKNGSKYCEKCSHTEQYCQSHCLRGNYSASRTAPCKPCPLNYYNLKYFSFKCNPCPDNQVTKSVGSKSRTECVPDNCPIGSFRHNCTCFLNQSDVWCTCNGSVCSSSHDPCQSHPCHNHGTCHTNGSEFTCDCPLGYTGPTCAELVPSYQSVSWDHGNNDTQDCKLQCDNGGTCVPIGPVSQCHCLDGFTGLHCEVNMDDCLENYCLNGGQCLDGVNIFTCLCPKGFSGDLCQINLDDCVSSPCQNNGVCIDNIDGFTCVCQPGYSGDLCERVPDPCQSNPCENNGTCVSSVSGSPSNFSCDCAQGYTGQTCETAISFCDPMPCNINGTSRCQESTSECLCLPNWQGKLCTVYYDTCKDNPCGQDAICVPDSTQLCLCPVNVTSISCYKITDACSSSPCENSGQCILSENNYTCQCSQGFTGLNCETNIDECSSQPCQNNGTCSDGINQFFCSCPLGFAGELCEVDINECLHLPCLNNGTCLQFNGDYSCICLTGFTGKNCETKVSPCQSQPCQNNGLCQEIEAGFVCSCLPGYTGDLCQTSAAECLNSSICLNGGKCYRQNSVDICKCSPYFVGPDCSKEQTHNFDLYFDGTDHSAVLIPTLNASKLQELTLCLWFNMESESSYLSLETDHMPLVSLRNSNKMASYIMNISVQIQRMDGLWHQFCFVLNSINWFVYLDGLKTLLGETKEWTVNKSLKLTLGQKLGVEDEGRVRGHLSAVNIYSQALTEDNIKNMSISCQQREPGDVFNWVTALAYIEDGAQISMPSQCGKKLCSTLPCGVTTSADVVDKMVPIVVSCPKDLVVTNAKSPVSVSWEEPTFTDNISVVRIKQNYRSGQLFAHGYYKVIYLAYDSDNNSAECSFDLFVRNSQCVDPPPPQGGSRLCQDWAKGRYCVPSCMSQFSFVAPAPRLYRCGQEGVWDPPTASPGCARNNMANYTISGSLTFVGSDCSPSRENELELTFTAITNRVCSPDKYFCKRNLLVECRREGLNRRKRQAEAGFYNVTLNITVVPNHAAESSYVIDTMPETILQEIKNETDAKFTLTSVQFQTSPQCQSGQTLQNSSCVDCLAGYYVDTEGVCRRCPKGWYNEKPLQTKCIKCPDGMTTVKEGSSQSSDCTSQCDVGHFFNESTSRCEPCPLAHYQDKTGMWDCQKCPAGATTDYKGAKSLLECLDLCKAGEELGPDGTCQLCPEGTFRGEQSSSPFCVPCVSEWTTAGPGAVSERQCNVAQCPKGQYKNIKEQSCLPCPKGTYQPVPGEKSCLFCVQGQTTESVGADRKELCIKTNVSNNEYACENICKTERPCENESSFNQCSCPTEICRQTSNGDVNQILLITSMTLSAVATIVLLVVITVCIHRRTLQFKVKKRVRMYREETQLVAFSNPAFDSLSGSEWTRGETHIPIRIATRWHRNYFTSHSSANKSDVESTNF</sequence>
<feature type="compositionally biased region" description="Polar residues" evidence="15">
    <location>
        <begin position="1488"/>
        <end position="1504"/>
    </location>
</feature>
<evidence type="ECO:0000256" key="1">
    <source>
        <dbReference type="ARBA" id="ARBA00004479"/>
    </source>
</evidence>
<dbReference type="FunFam" id="2.10.25.10:FF:000119">
    <property type="entry name" value="vitamin K-dependent protein S"/>
    <property type="match status" value="1"/>
</dbReference>
<feature type="region of interest" description="Disordered" evidence="15">
    <location>
        <begin position="2063"/>
        <end position="2088"/>
    </location>
</feature>
<dbReference type="InterPro" id="IPR001304">
    <property type="entry name" value="C-type_lectin-like"/>
</dbReference>
<feature type="domain" description="EGF-like" evidence="18">
    <location>
        <begin position="2829"/>
        <end position="2865"/>
    </location>
</feature>
<dbReference type="InterPro" id="IPR035976">
    <property type="entry name" value="Sushi/SCR/CCP_sf"/>
</dbReference>
<evidence type="ECO:0000256" key="2">
    <source>
        <dbReference type="ARBA" id="ARBA00022473"/>
    </source>
</evidence>
<feature type="domain" description="Sushi" evidence="21">
    <location>
        <begin position="738"/>
        <end position="795"/>
    </location>
</feature>
<evidence type="ECO:0000256" key="9">
    <source>
        <dbReference type="ARBA" id="ARBA00023157"/>
    </source>
</evidence>
<dbReference type="SMART" id="SM00181">
    <property type="entry name" value="EGF"/>
    <property type="match status" value="17"/>
</dbReference>
<dbReference type="InterPro" id="IPR002172">
    <property type="entry name" value="LDrepeatLR_classA_rpt"/>
</dbReference>
<evidence type="ECO:0000256" key="5">
    <source>
        <dbReference type="ARBA" id="ARBA00022729"/>
    </source>
</evidence>
<dbReference type="Pfam" id="PF07645">
    <property type="entry name" value="EGF_CA"/>
    <property type="match status" value="2"/>
</dbReference>
<dbReference type="CDD" id="cd00112">
    <property type="entry name" value="LDLa"/>
    <property type="match status" value="1"/>
</dbReference>
<dbReference type="CDD" id="cd00037">
    <property type="entry name" value="CLECT"/>
    <property type="match status" value="1"/>
</dbReference>
<reference evidence="23" key="1">
    <citation type="submission" date="2025-08" db="UniProtKB">
        <authorList>
            <consortium name="RefSeq"/>
        </authorList>
    </citation>
    <scope>IDENTIFICATION</scope>
</reference>
<feature type="domain" description="EGF-like" evidence="18">
    <location>
        <begin position="2791"/>
        <end position="2827"/>
    </location>
</feature>
<evidence type="ECO:0000313" key="22">
    <source>
        <dbReference type="Proteomes" id="UP001165740"/>
    </source>
</evidence>
<dbReference type="InterPro" id="IPR016187">
    <property type="entry name" value="CTDL_fold"/>
</dbReference>
<dbReference type="SUPFAM" id="SSF57196">
    <property type="entry name" value="EGF/Laminin"/>
    <property type="match status" value="9"/>
</dbReference>
<dbReference type="CDD" id="cd00033">
    <property type="entry name" value="CCP"/>
    <property type="match status" value="6"/>
</dbReference>
<dbReference type="SMART" id="SM00159">
    <property type="entry name" value="PTX"/>
    <property type="match status" value="1"/>
</dbReference>
<dbReference type="CDD" id="cd00054">
    <property type="entry name" value="EGF_CA"/>
    <property type="match status" value="10"/>
</dbReference>
<dbReference type="GO" id="GO:0007219">
    <property type="term" value="P:Notch signaling pathway"/>
    <property type="evidence" value="ECO:0007669"/>
    <property type="project" value="UniProtKB-KW"/>
</dbReference>
<dbReference type="SUPFAM" id="SSF56436">
    <property type="entry name" value="C-type lectin-like"/>
    <property type="match status" value="1"/>
</dbReference>
<keyword evidence="14" id="KW-0768">Sushi</keyword>
<feature type="domain" description="Sushi" evidence="21">
    <location>
        <begin position="681"/>
        <end position="737"/>
    </location>
</feature>
<evidence type="ECO:0000259" key="17">
    <source>
        <dbReference type="PROSITE" id="PS01180"/>
    </source>
</evidence>
<protein>
    <submittedName>
        <fullName evidence="23">Uncharacterized protein LOC106077062 isoform X1</fullName>
    </submittedName>
</protein>
<dbReference type="OrthoDB" id="430340at2759"/>
<feature type="domain" description="EGF-like" evidence="18">
    <location>
        <begin position="2905"/>
        <end position="2941"/>
    </location>
</feature>
<dbReference type="PROSITE" id="PS01180">
    <property type="entry name" value="CUB"/>
    <property type="match status" value="2"/>
</dbReference>
<evidence type="ECO:0000256" key="15">
    <source>
        <dbReference type="SAM" id="MobiDB-lite"/>
    </source>
</evidence>
<keyword evidence="22" id="KW-1185">Reference proteome</keyword>
<feature type="domain" description="CUB" evidence="17">
    <location>
        <begin position="269"/>
        <end position="378"/>
    </location>
</feature>
<feature type="compositionally biased region" description="Polar residues" evidence="15">
    <location>
        <begin position="1533"/>
        <end position="1549"/>
    </location>
</feature>
<evidence type="ECO:0000256" key="4">
    <source>
        <dbReference type="ARBA" id="ARBA00022692"/>
    </source>
</evidence>
<dbReference type="Gene3D" id="3.10.100.10">
    <property type="entry name" value="Mannose-Binding Protein A, subunit A"/>
    <property type="match status" value="1"/>
</dbReference>
<feature type="disulfide bond" evidence="14">
    <location>
        <begin position="826"/>
        <end position="853"/>
    </location>
</feature>
<dbReference type="SMART" id="SM01411">
    <property type="entry name" value="Ephrin_rec_like"/>
    <property type="match status" value="7"/>
</dbReference>
<dbReference type="InterPro" id="IPR013320">
    <property type="entry name" value="ConA-like_dom_sf"/>
</dbReference>
<evidence type="ECO:0000256" key="6">
    <source>
        <dbReference type="ARBA" id="ARBA00022737"/>
    </source>
</evidence>
<feature type="disulfide bond" evidence="12">
    <location>
        <begin position="2931"/>
        <end position="2940"/>
    </location>
</feature>
<dbReference type="Proteomes" id="UP001165740">
    <property type="component" value="Chromosome 2"/>
</dbReference>
<gene>
    <name evidence="23" type="primary">LOC106077062</name>
</gene>
<dbReference type="SMART" id="SM00032">
    <property type="entry name" value="CCP"/>
    <property type="match status" value="9"/>
</dbReference>
<dbReference type="GO" id="GO:0016020">
    <property type="term" value="C:membrane"/>
    <property type="evidence" value="ECO:0007669"/>
    <property type="project" value="UniProtKB-SubCell"/>
</dbReference>
<dbReference type="InterPro" id="IPR000436">
    <property type="entry name" value="Sushi_SCR_CCP_dom"/>
</dbReference>
<dbReference type="Gene3D" id="2.10.25.10">
    <property type="entry name" value="Laminin"/>
    <property type="match status" value="12"/>
</dbReference>
<dbReference type="PROSITE" id="PS50026">
    <property type="entry name" value="EGF_3"/>
    <property type="match status" value="10"/>
</dbReference>
<dbReference type="FunFam" id="2.10.25.10:FF:000185">
    <property type="entry name" value="basement membrane-specific heparan sulfate proteoglycan core protein-like"/>
    <property type="match status" value="1"/>
</dbReference>
<feature type="compositionally biased region" description="Polar residues" evidence="15">
    <location>
        <begin position="1556"/>
        <end position="1574"/>
    </location>
</feature>
<dbReference type="FunFam" id="2.10.25.10:FF:000255">
    <property type="entry name" value="Sushi, nidogen and EGF-like domains 1"/>
    <property type="match status" value="1"/>
</dbReference>
<dbReference type="InterPro" id="IPR000742">
    <property type="entry name" value="EGF"/>
</dbReference>
<keyword evidence="8 16" id="KW-1133">Transmembrane helix</keyword>
<feature type="disulfide bond" evidence="14">
    <location>
        <begin position="766"/>
        <end position="793"/>
    </location>
</feature>
<dbReference type="OMA" id="CERNIND"/>
<dbReference type="Gene3D" id="4.10.400.10">
    <property type="entry name" value="Low-density Lipoprotein Receptor"/>
    <property type="match status" value="1"/>
</dbReference>
<evidence type="ECO:0000313" key="23">
    <source>
        <dbReference type="RefSeq" id="XP_055874707.1"/>
    </source>
</evidence>
<feature type="domain" description="Sushi" evidence="21">
    <location>
        <begin position="1015"/>
        <end position="1078"/>
    </location>
</feature>
<dbReference type="InterPro" id="IPR023415">
    <property type="entry name" value="LDLR_class-A_CS"/>
</dbReference>
<name>A0A9W2ZI77_BIOGL</name>
<feature type="domain" description="HYR" evidence="20">
    <location>
        <begin position="3189"/>
        <end position="3269"/>
    </location>
</feature>
<evidence type="ECO:0000256" key="8">
    <source>
        <dbReference type="ARBA" id="ARBA00022989"/>
    </source>
</evidence>
<dbReference type="InterPro" id="IPR001759">
    <property type="entry name" value="PTX_dom"/>
</dbReference>
<dbReference type="Pfam" id="PF07699">
    <property type="entry name" value="Ephrin_rec_like"/>
    <property type="match status" value="6"/>
</dbReference>
<evidence type="ECO:0000256" key="16">
    <source>
        <dbReference type="SAM" id="Phobius"/>
    </source>
</evidence>
<dbReference type="InterPro" id="IPR016186">
    <property type="entry name" value="C-type_lectin-like/link_sf"/>
</dbReference>
<feature type="domain" description="Sushi" evidence="21">
    <location>
        <begin position="622"/>
        <end position="680"/>
    </location>
</feature>
<dbReference type="SMART" id="SM00034">
    <property type="entry name" value="CLECT"/>
    <property type="match status" value="1"/>
</dbReference>
<feature type="disulfide bond" evidence="12">
    <location>
        <begin position="2624"/>
        <end position="2633"/>
    </location>
</feature>
<feature type="domain" description="Sushi" evidence="21">
    <location>
        <begin position="3270"/>
        <end position="3331"/>
    </location>
</feature>
<keyword evidence="6" id="KW-0677">Repeat</keyword>
<feature type="domain" description="EGF-like" evidence="18">
    <location>
        <begin position="2943"/>
        <end position="2980"/>
    </location>
</feature>
<feature type="disulfide bond" evidence="11">
    <location>
        <begin position="515"/>
        <end position="542"/>
    </location>
</feature>
<dbReference type="PROSITE" id="PS01209">
    <property type="entry name" value="LDLRA_1"/>
    <property type="match status" value="1"/>
</dbReference>
<dbReference type="GO" id="GO:0005509">
    <property type="term" value="F:calcium ion binding"/>
    <property type="evidence" value="ECO:0007669"/>
    <property type="project" value="InterPro"/>
</dbReference>
<dbReference type="Pfam" id="PF02494">
    <property type="entry name" value="HYR"/>
    <property type="match status" value="2"/>
</dbReference>
<dbReference type="CDD" id="cd00041">
    <property type="entry name" value="CUB"/>
    <property type="match status" value="1"/>
</dbReference>
<dbReference type="PANTHER" id="PTHR12916">
    <property type="entry name" value="CYTOCHROME C OXIDASE POLYPEPTIDE VIC-2"/>
    <property type="match status" value="1"/>
</dbReference>
<keyword evidence="9 12" id="KW-1015">Disulfide bond</keyword>
<keyword evidence="7" id="KW-0914">Notch signaling pathway</keyword>
<feature type="domain" description="EGF-like" evidence="18">
    <location>
        <begin position="2561"/>
        <end position="2596"/>
    </location>
</feature>
<feature type="domain" description="EGF-like" evidence="18">
    <location>
        <begin position="2636"/>
        <end position="2672"/>
    </location>
</feature>
<feature type="disulfide bond" evidence="14">
    <location>
        <begin position="1107"/>
        <end position="1134"/>
    </location>
</feature>
<feature type="domain" description="EGF-like" evidence="18">
    <location>
        <begin position="2674"/>
        <end position="2714"/>
    </location>
</feature>
<feature type="domain" description="Sushi" evidence="21">
    <location>
        <begin position="796"/>
        <end position="855"/>
    </location>
</feature>
<feature type="compositionally biased region" description="Polar residues" evidence="15">
    <location>
        <begin position="1442"/>
        <end position="1454"/>
    </location>
</feature>
<feature type="disulfide bond" evidence="12">
    <location>
        <begin position="2662"/>
        <end position="2671"/>
    </location>
</feature>
<feature type="domain" description="C-type lectin" evidence="19">
    <location>
        <begin position="82"/>
        <end position="215"/>
    </location>
</feature>
<feature type="domain" description="EGF-like" evidence="18">
    <location>
        <begin position="2598"/>
        <end position="2634"/>
    </location>
</feature>
<keyword evidence="4 16" id="KW-0812">Transmembrane</keyword>
<dbReference type="PROSITE" id="PS00022">
    <property type="entry name" value="EGF_1"/>
    <property type="match status" value="11"/>
</dbReference>
<evidence type="ECO:0000259" key="19">
    <source>
        <dbReference type="PROSITE" id="PS50041"/>
    </source>
</evidence>
<comment type="caution">
    <text evidence="12">Lacks conserved residue(s) required for the propagation of feature annotation.</text>
</comment>
<dbReference type="InterPro" id="IPR009030">
    <property type="entry name" value="Growth_fac_rcpt_cys_sf"/>
</dbReference>
<evidence type="ECO:0000259" key="18">
    <source>
        <dbReference type="PROSITE" id="PS50026"/>
    </source>
</evidence>
<evidence type="ECO:0000256" key="3">
    <source>
        <dbReference type="ARBA" id="ARBA00022536"/>
    </source>
</evidence>
<dbReference type="PROSITE" id="PS50923">
    <property type="entry name" value="SUSHI"/>
    <property type="match status" value="7"/>
</dbReference>
<dbReference type="SUPFAM" id="SSF57424">
    <property type="entry name" value="LDL receptor-like module"/>
    <property type="match status" value="1"/>
</dbReference>
<keyword evidence="2" id="KW-0217">Developmental protein</keyword>
<feature type="disulfide bond" evidence="12">
    <location>
        <begin position="2970"/>
        <end position="2979"/>
    </location>
</feature>
<feature type="disulfide bond" evidence="12">
    <location>
        <begin position="2704"/>
        <end position="2713"/>
    </location>
</feature>
<feature type="domain" description="EGF-like" evidence="18">
    <location>
        <begin position="2867"/>
        <end position="2903"/>
    </location>
</feature>
<dbReference type="SMART" id="SM00192">
    <property type="entry name" value="LDLa"/>
    <property type="match status" value="1"/>
</dbReference>
<dbReference type="GO" id="GO:0071944">
    <property type="term" value="C:cell periphery"/>
    <property type="evidence" value="ECO:0007669"/>
    <property type="project" value="UniProtKB-ARBA"/>
</dbReference>
<dbReference type="InterPro" id="IPR049883">
    <property type="entry name" value="NOTCH1_EGF-like"/>
</dbReference>
<dbReference type="InterPro" id="IPR000859">
    <property type="entry name" value="CUB_dom"/>
</dbReference>
<evidence type="ECO:0000256" key="14">
    <source>
        <dbReference type="PROSITE-ProRule" id="PRU00302"/>
    </source>
</evidence>
<dbReference type="PROSITE" id="PS50041">
    <property type="entry name" value="C_TYPE_LECTIN_2"/>
    <property type="match status" value="1"/>
</dbReference>
<dbReference type="InterPro" id="IPR011641">
    <property type="entry name" value="Tyr-kin_ephrin_A/B_rcpt-like"/>
</dbReference>
<dbReference type="InterPro" id="IPR018097">
    <property type="entry name" value="EGF_Ca-bd_CS"/>
</dbReference>
<evidence type="ECO:0000256" key="11">
    <source>
        <dbReference type="PROSITE-ProRule" id="PRU00059"/>
    </source>
</evidence>
<comment type="subcellular location">
    <subcellularLocation>
        <location evidence="1">Membrane</location>
        <topology evidence="1">Single-pass type I membrane protein</topology>
    </subcellularLocation>
</comment>
<feature type="disulfide bond" evidence="13">
    <location>
        <begin position="239"/>
        <end position="254"/>
    </location>
</feature>
<dbReference type="InterPro" id="IPR003410">
    <property type="entry name" value="HYR_dom"/>
</dbReference>
<feature type="disulfide bond" evidence="12">
    <location>
        <begin position="2893"/>
        <end position="2902"/>
    </location>
</feature>
<dbReference type="PROSITE" id="PS01187">
    <property type="entry name" value="EGF_CA"/>
    <property type="match status" value="3"/>
</dbReference>
<dbReference type="InterPro" id="IPR035914">
    <property type="entry name" value="Sperma_CUB_dom_sf"/>
</dbReference>
<dbReference type="Pfam" id="PF00431">
    <property type="entry name" value="CUB"/>
    <property type="match status" value="1"/>
</dbReference>
<dbReference type="FunFam" id="2.10.25.10:FF:000004">
    <property type="entry name" value="Neurogenic locus notch 1"/>
    <property type="match status" value="1"/>
</dbReference>
<feature type="compositionally biased region" description="Polar residues" evidence="15">
    <location>
        <begin position="1423"/>
        <end position="1432"/>
    </location>
</feature>
<dbReference type="Pfam" id="PF00084">
    <property type="entry name" value="Sushi"/>
    <property type="match status" value="6"/>
</dbReference>
<dbReference type="Gene3D" id="2.60.120.200">
    <property type="match status" value="1"/>
</dbReference>
<evidence type="ECO:0000256" key="12">
    <source>
        <dbReference type="PROSITE-ProRule" id="PRU00076"/>
    </source>
</evidence>
<feature type="compositionally biased region" description="Polar residues" evidence="15">
    <location>
        <begin position="1462"/>
        <end position="1476"/>
    </location>
</feature>
<dbReference type="FunFam" id="2.10.25.10:FF:000143">
    <property type="entry name" value="Protein crumbs 1"/>
    <property type="match status" value="1"/>
</dbReference>
<dbReference type="Gene3D" id="2.60.120.290">
    <property type="entry name" value="Spermadhesin, CUB domain"/>
    <property type="match status" value="3"/>
</dbReference>
<dbReference type="SUPFAM" id="SSF49899">
    <property type="entry name" value="Concanavalin A-like lectins/glucanases"/>
    <property type="match status" value="1"/>
</dbReference>
<evidence type="ECO:0000256" key="13">
    <source>
        <dbReference type="PROSITE-ProRule" id="PRU00124"/>
    </source>
</evidence>
<dbReference type="SUPFAM" id="SSF57535">
    <property type="entry name" value="Complement control module/SCR domain"/>
    <property type="match status" value="7"/>
</dbReference>
<keyword evidence="10" id="KW-0325">Glycoprotein</keyword>
<evidence type="ECO:0000256" key="10">
    <source>
        <dbReference type="ARBA" id="ARBA00023180"/>
    </source>
</evidence>
<feature type="domain" description="HYR" evidence="20">
    <location>
        <begin position="2177"/>
        <end position="2262"/>
    </location>
</feature>
<keyword evidence="16" id="KW-0472">Membrane</keyword>
<feature type="region of interest" description="Disordered" evidence="15">
    <location>
        <begin position="1533"/>
        <end position="1574"/>
    </location>
</feature>
<organism evidence="22 23">
    <name type="scientific">Biomphalaria glabrata</name>
    <name type="common">Bloodfluke planorb</name>
    <name type="synonym">Freshwater snail</name>
    <dbReference type="NCBI Taxonomy" id="6526"/>
    <lineage>
        <taxon>Eukaryota</taxon>
        <taxon>Metazoa</taxon>
        <taxon>Spiralia</taxon>
        <taxon>Lophotrochozoa</taxon>
        <taxon>Mollusca</taxon>
        <taxon>Gastropoda</taxon>
        <taxon>Heterobranchia</taxon>
        <taxon>Euthyneura</taxon>
        <taxon>Panpulmonata</taxon>
        <taxon>Hygrophila</taxon>
        <taxon>Lymnaeoidea</taxon>
        <taxon>Planorbidae</taxon>
        <taxon>Biomphalaria</taxon>
    </lineage>
</organism>
<dbReference type="RefSeq" id="XP_055874707.1">
    <property type="nucleotide sequence ID" value="XM_056018732.1"/>
</dbReference>
<dbReference type="PROSITE" id="PS00010">
    <property type="entry name" value="ASX_HYDROXYL"/>
    <property type="match status" value="4"/>
</dbReference>
<dbReference type="Pfam" id="PF00057">
    <property type="entry name" value="Ldl_recept_a"/>
    <property type="match status" value="1"/>
</dbReference>
<feature type="transmembrane region" description="Helical" evidence="16">
    <location>
        <begin position="3729"/>
        <end position="3753"/>
    </location>
</feature>
<feature type="disulfide bond" evidence="12">
    <location>
        <begin position="2855"/>
        <end position="2864"/>
    </location>
</feature>
<dbReference type="PANTHER" id="PTHR12916:SF4">
    <property type="entry name" value="UNINFLATABLE, ISOFORM C"/>
    <property type="match status" value="1"/>
</dbReference>
<dbReference type="PROSITE" id="PS01186">
    <property type="entry name" value="EGF_2"/>
    <property type="match status" value="9"/>
</dbReference>
<dbReference type="InterPro" id="IPR000152">
    <property type="entry name" value="EGF-type_Asp/Asn_hydroxyl_site"/>
</dbReference>
<feature type="region of interest" description="Disordered" evidence="15">
    <location>
        <begin position="1418"/>
        <end position="1508"/>
    </location>
</feature>
<proteinExistence type="predicted"/>
<dbReference type="SMART" id="SM00179">
    <property type="entry name" value="EGF_CA"/>
    <property type="match status" value="11"/>
</dbReference>
<evidence type="ECO:0000259" key="21">
    <source>
        <dbReference type="PROSITE" id="PS50923"/>
    </source>
</evidence>
<dbReference type="PROSITE" id="PS50825">
    <property type="entry name" value="HYR"/>
    <property type="match status" value="2"/>
</dbReference>
<feature type="disulfide bond" evidence="12">
    <location>
        <begin position="2534"/>
        <end position="2543"/>
    </location>
</feature>
<dbReference type="SMART" id="SM00042">
    <property type="entry name" value="CUB"/>
    <property type="match status" value="3"/>
</dbReference>
<dbReference type="InterPro" id="IPR001881">
    <property type="entry name" value="EGF-like_Ca-bd_dom"/>
</dbReference>
<dbReference type="Gene3D" id="2.10.70.10">
    <property type="entry name" value="Complement Module, domain 1"/>
    <property type="match status" value="7"/>
</dbReference>
<evidence type="ECO:0000256" key="7">
    <source>
        <dbReference type="ARBA" id="ARBA00022976"/>
    </source>
</evidence>